<protein>
    <recommendedName>
        <fullName evidence="9">Glycoprotein hormone subunit beta domain-containing protein</fullName>
    </recommendedName>
</protein>
<dbReference type="SMART" id="SM00068">
    <property type="entry name" value="GHB"/>
    <property type="match status" value="1"/>
</dbReference>
<evidence type="ECO:0000256" key="1">
    <source>
        <dbReference type="ARBA" id="ARBA00004613"/>
    </source>
</evidence>
<dbReference type="InterPro" id="IPR018245">
    <property type="entry name" value="Gonadotropin_bsu_CS"/>
</dbReference>
<dbReference type="PROSITE" id="PS00261">
    <property type="entry name" value="GLYCO_HORMONE_BETA_1"/>
    <property type="match status" value="1"/>
</dbReference>
<dbReference type="SUPFAM" id="SSF57501">
    <property type="entry name" value="Cystine-knot cytokines"/>
    <property type="match status" value="1"/>
</dbReference>
<evidence type="ECO:0000256" key="8">
    <source>
        <dbReference type="SAM" id="Phobius"/>
    </source>
</evidence>
<dbReference type="InterPro" id="IPR029034">
    <property type="entry name" value="Cystine-knot_cytokine"/>
</dbReference>
<comment type="similarity">
    <text evidence="2">Belongs to the glycoprotein hormones subunit beta family.</text>
</comment>
<keyword evidence="8" id="KW-0472">Membrane</keyword>
<reference evidence="11" key="1">
    <citation type="submission" date="2018-06" db="EMBL/GenBank/DDBJ databases">
        <title>Genome assembly of Danube salmon.</title>
        <authorList>
            <person name="Macqueen D.J."/>
            <person name="Gundappa M.K."/>
        </authorList>
    </citation>
    <scope>NUCLEOTIDE SEQUENCE [LARGE SCALE GENOMIC DNA]</scope>
</reference>
<evidence type="ECO:0000313" key="10">
    <source>
        <dbReference type="Ensembl" id="ENSHHUP00000077997.1"/>
    </source>
</evidence>
<feature type="domain" description="Glycoprotein hormone subunit beta" evidence="9">
    <location>
        <begin position="37"/>
        <end position="77"/>
    </location>
</feature>
<name>A0A4W5QPC9_9TELE</name>
<evidence type="ECO:0000256" key="7">
    <source>
        <dbReference type="ARBA" id="ARBA00023180"/>
    </source>
</evidence>
<evidence type="ECO:0000256" key="2">
    <source>
        <dbReference type="ARBA" id="ARBA00006552"/>
    </source>
</evidence>
<dbReference type="InterPro" id="IPR001545">
    <property type="entry name" value="Gonadotropin_bsu"/>
</dbReference>
<keyword evidence="7" id="KW-0325">Glycoprotein</keyword>
<accession>A0A4W5QPC9</accession>
<keyword evidence="11" id="KW-1185">Reference proteome</keyword>
<evidence type="ECO:0000256" key="6">
    <source>
        <dbReference type="ARBA" id="ARBA00023157"/>
    </source>
</evidence>
<sequence>HPPSHYPLLVYVYVLCPSMYVLTWVLLFVWLGGGVCVCMMENYTLLIEKRGCSQCIAVNTTICSGFCHTQVRYLNIPSYLNFFLPSFLHIKVFKQDLWAARHGMSLSLDPFPRSLTSEPFCDLDTPNCQETQRPGNLTNCPSAQRPST</sequence>
<organism evidence="10 11">
    <name type="scientific">Hucho hucho</name>
    <name type="common">huchen</name>
    <dbReference type="NCBI Taxonomy" id="62062"/>
    <lineage>
        <taxon>Eukaryota</taxon>
        <taxon>Metazoa</taxon>
        <taxon>Chordata</taxon>
        <taxon>Craniata</taxon>
        <taxon>Vertebrata</taxon>
        <taxon>Euteleostomi</taxon>
        <taxon>Actinopterygii</taxon>
        <taxon>Neopterygii</taxon>
        <taxon>Teleostei</taxon>
        <taxon>Protacanthopterygii</taxon>
        <taxon>Salmoniformes</taxon>
        <taxon>Salmonidae</taxon>
        <taxon>Salmoninae</taxon>
        <taxon>Hucho</taxon>
    </lineage>
</organism>
<dbReference type="Pfam" id="PF00007">
    <property type="entry name" value="Cys_knot"/>
    <property type="match status" value="1"/>
</dbReference>
<dbReference type="Gene3D" id="2.10.90.10">
    <property type="entry name" value="Cystine-knot cytokines"/>
    <property type="match status" value="1"/>
</dbReference>
<dbReference type="InterPro" id="IPR006208">
    <property type="entry name" value="Glyco_hormone_CN"/>
</dbReference>
<evidence type="ECO:0000256" key="5">
    <source>
        <dbReference type="ARBA" id="ARBA00022729"/>
    </source>
</evidence>
<keyword evidence="3" id="KW-0964">Secreted</keyword>
<dbReference type="Ensembl" id="ENSHHUT00000080522.1">
    <property type="protein sequence ID" value="ENSHHUP00000077997.1"/>
    <property type="gene ID" value="ENSHHUG00000045529.1"/>
</dbReference>
<evidence type="ECO:0000256" key="3">
    <source>
        <dbReference type="ARBA" id="ARBA00022525"/>
    </source>
</evidence>
<keyword evidence="8" id="KW-1133">Transmembrane helix</keyword>
<evidence type="ECO:0000313" key="11">
    <source>
        <dbReference type="Proteomes" id="UP000314982"/>
    </source>
</evidence>
<keyword evidence="4" id="KW-0372">Hormone</keyword>
<evidence type="ECO:0000256" key="4">
    <source>
        <dbReference type="ARBA" id="ARBA00022702"/>
    </source>
</evidence>
<evidence type="ECO:0000259" key="9">
    <source>
        <dbReference type="Pfam" id="PF00007"/>
    </source>
</evidence>
<dbReference type="AlphaFoldDB" id="A0A4W5QPC9"/>
<keyword evidence="8" id="KW-0812">Transmembrane</keyword>
<feature type="transmembrane region" description="Helical" evidence="8">
    <location>
        <begin position="20"/>
        <end position="40"/>
    </location>
</feature>
<reference evidence="10" key="2">
    <citation type="submission" date="2025-08" db="UniProtKB">
        <authorList>
            <consortium name="Ensembl"/>
        </authorList>
    </citation>
    <scope>IDENTIFICATION</scope>
</reference>
<dbReference type="Proteomes" id="UP000314982">
    <property type="component" value="Unassembled WGS sequence"/>
</dbReference>
<dbReference type="STRING" id="62062.ENSHHUP00000077997"/>
<keyword evidence="5" id="KW-0732">Signal</keyword>
<reference evidence="10" key="3">
    <citation type="submission" date="2025-09" db="UniProtKB">
        <authorList>
            <consortium name="Ensembl"/>
        </authorList>
    </citation>
    <scope>IDENTIFICATION</scope>
</reference>
<comment type="subcellular location">
    <subcellularLocation>
        <location evidence="1">Secreted</location>
    </subcellularLocation>
</comment>
<dbReference type="GO" id="GO:0005179">
    <property type="term" value="F:hormone activity"/>
    <property type="evidence" value="ECO:0007669"/>
    <property type="project" value="UniProtKB-KW"/>
</dbReference>
<proteinExistence type="inferred from homology"/>
<keyword evidence="6" id="KW-1015">Disulfide bond</keyword>
<dbReference type="GO" id="GO:0005576">
    <property type="term" value="C:extracellular region"/>
    <property type="evidence" value="ECO:0007669"/>
    <property type="project" value="UniProtKB-SubCell"/>
</dbReference>